<reference evidence="3" key="2">
    <citation type="submission" date="2020-09" db="EMBL/GenBank/DDBJ databases">
        <authorList>
            <person name="Sun Q."/>
            <person name="Ohkuma M."/>
        </authorList>
    </citation>
    <scope>NUCLEOTIDE SEQUENCE</scope>
    <source>
        <strain evidence="3">JCM 4122</strain>
    </source>
</reference>
<dbReference type="InterPro" id="IPR021994">
    <property type="entry name" value="DUF3592"/>
</dbReference>
<evidence type="ECO:0000256" key="1">
    <source>
        <dbReference type="SAM" id="Phobius"/>
    </source>
</evidence>
<keyword evidence="1" id="KW-0472">Membrane</keyword>
<keyword evidence="4" id="KW-1185">Reference proteome</keyword>
<organism evidence="3 4">
    <name type="scientific">Streptomyces filamentosus</name>
    <name type="common">Streptomyces roseosporus</name>
    <dbReference type="NCBI Taxonomy" id="67294"/>
    <lineage>
        <taxon>Bacteria</taxon>
        <taxon>Bacillati</taxon>
        <taxon>Actinomycetota</taxon>
        <taxon>Actinomycetes</taxon>
        <taxon>Kitasatosporales</taxon>
        <taxon>Streptomycetaceae</taxon>
        <taxon>Streptomyces</taxon>
    </lineage>
</organism>
<gene>
    <name evidence="3" type="ORF">GCM10017667_69850</name>
</gene>
<evidence type="ECO:0000259" key="2">
    <source>
        <dbReference type="Pfam" id="PF12158"/>
    </source>
</evidence>
<dbReference type="AlphaFoldDB" id="A0A919BY12"/>
<evidence type="ECO:0000313" key="3">
    <source>
        <dbReference type="EMBL" id="GHG24246.1"/>
    </source>
</evidence>
<keyword evidence="1" id="KW-0812">Transmembrane</keyword>
<feature type="transmembrane region" description="Helical" evidence="1">
    <location>
        <begin position="106"/>
        <end position="128"/>
    </location>
</feature>
<dbReference type="Proteomes" id="UP000632849">
    <property type="component" value="Unassembled WGS sequence"/>
</dbReference>
<protein>
    <recommendedName>
        <fullName evidence="2">DUF3592 domain-containing protein</fullName>
    </recommendedName>
</protein>
<keyword evidence="1" id="KW-1133">Transmembrane helix</keyword>
<evidence type="ECO:0000313" key="4">
    <source>
        <dbReference type="Proteomes" id="UP000632849"/>
    </source>
</evidence>
<reference evidence="3" key="1">
    <citation type="journal article" date="2014" name="Int. J. Syst. Evol. Microbiol.">
        <title>Complete genome sequence of Corynebacterium casei LMG S-19264T (=DSM 44701T), isolated from a smear-ripened cheese.</title>
        <authorList>
            <consortium name="US DOE Joint Genome Institute (JGI-PGF)"/>
            <person name="Walter F."/>
            <person name="Albersmeier A."/>
            <person name="Kalinowski J."/>
            <person name="Ruckert C."/>
        </authorList>
    </citation>
    <scope>NUCLEOTIDE SEQUENCE</scope>
    <source>
        <strain evidence="3">JCM 4122</strain>
    </source>
</reference>
<feature type="domain" description="DUF3592" evidence="2">
    <location>
        <begin position="37"/>
        <end position="100"/>
    </location>
</feature>
<proteinExistence type="predicted"/>
<sequence>MRLFQMFMLILLGGALIWGSAAEVTGYLRSRSRLVRTTGVVIGIDEEETRPGVRRRSALFRFTTDDGETIETVSSAQTWPGPKVGAPIAITYDPERPWDAERTGVLVFKLCLMPFTFALGVFFIVLTAQELL</sequence>
<accession>A0A919BY12</accession>
<comment type="caution">
    <text evidence="3">The sequence shown here is derived from an EMBL/GenBank/DDBJ whole genome shotgun (WGS) entry which is preliminary data.</text>
</comment>
<dbReference type="EMBL" id="BNBE01000004">
    <property type="protein sequence ID" value="GHG24246.1"/>
    <property type="molecule type" value="Genomic_DNA"/>
</dbReference>
<name>A0A919BY12_STRFL</name>
<dbReference type="Pfam" id="PF12158">
    <property type="entry name" value="DUF3592"/>
    <property type="match status" value="1"/>
</dbReference>